<dbReference type="Proteomes" id="UP000094112">
    <property type="component" value="Unassembled WGS sequence"/>
</dbReference>
<dbReference type="AlphaFoldDB" id="A0A1E3NYL9"/>
<accession>A0A1E3NYL9</accession>
<evidence type="ECO:0000313" key="2">
    <source>
        <dbReference type="Proteomes" id="UP000094112"/>
    </source>
</evidence>
<proteinExistence type="predicted"/>
<dbReference type="RefSeq" id="XP_019037415.1">
    <property type="nucleotide sequence ID" value="XM_019180323.1"/>
</dbReference>
<keyword evidence="2" id="KW-1185">Reference proteome</keyword>
<dbReference type="EMBL" id="KV454212">
    <property type="protein sequence ID" value="ODQ58208.1"/>
    <property type="molecule type" value="Genomic_DNA"/>
</dbReference>
<gene>
    <name evidence="1" type="ORF">WICANDRAFT_101488</name>
</gene>
<protein>
    <submittedName>
        <fullName evidence="1">Uncharacterized protein</fullName>
    </submittedName>
</protein>
<name>A0A1E3NYL9_WICAA</name>
<organism evidence="1 2">
    <name type="scientific">Wickerhamomyces anomalus (strain ATCC 58044 / CBS 1984 / NCYC 433 / NRRL Y-366-8)</name>
    <name type="common">Yeast</name>
    <name type="synonym">Hansenula anomala</name>
    <dbReference type="NCBI Taxonomy" id="683960"/>
    <lineage>
        <taxon>Eukaryota</taxon>
        <taxon>Fungi</taxon>
        <taxon>Dikarya</taxon>
        <taxon>Ascomycota</taxon>
        <taxon>Saccharomycotina</taxon>
        <taxon>Saccharomycetes</taxon>
        <taxon>Phaffomycetales</taxon>
        <taxon>Wickerhamomycetaceae</taxon>
        <taxon>Wickerhamomyces</taxon>
    </lineage>
</organism>
<reference evidence="1 2" key="1">
    <citation type="journal article" date="2016" name="Proc. Natl. Acad. Sci. U.S.A.">
        <title>Comparative genomics of biotechnologically important yeasts.</title>
        <authorList>
            <person name="Riley R."/>
            <person name="Haridas S."/>
            <person name="Wolfe K.H."/>
            <person name="Lopes M.R."/>
            <person name="Hittinger C.T."/>
            <person name="Goeker M."/>
            <person name="Salamov A.A."/>
            <person name="Wisecaver J.H."/>
            <person name="Long T.M."/>
            <person name="Calvey C.H."/>
            <person name="Aerts A.L."/>
            <person name="Barry K.W."/>
            <person name="Choi C."/>
            <person name="Clum A."/>
            <person name="Coughlan A.Y."/>
            <person name="Deshpande S."/>
            <person name="Douglass A.P."/>
            <person name="Hanson S.J."/>
            <person name="Klenk H.-P."/>
            <person name="LaButti K.M."/>
            <person name="Lapidus A."/>
            <person name="Lindquist E.A."/>
            <person name="Lipzen A.M."/>
            <person name="Meier-Kolthoff J.P."/>
            <person name="Ohm R.A."/>
            <person name="Otillar R.P."/>
            <person name="Pangilinan J.L."/>
            <person name="Peng Y."/>
            <person name="Rokas A."/>
            <person name="Rosa C.A."/>
            <person name="Scheuner C."/>
            <person name="Sibirny A.A."/>
            <person name="Slot J.C."/>
            <person name="Stielow J.B."/>
            <person name="Sun H."/>
            <person name="Kurtzman C.P."/>
            <person name="Blackwell M."/>
            <person name="Grigoriev I.V."/>
            <person name="Jeffries T.W."/>
        </authorList>
    </citation>
    <scope>NUCLEOTIDE SEQUENCE [LARGE SCALE GENOMIC DNA]</scope>
    <source>
        <strain evidence="2">ATCC 58044 / CBS 1984 / NCYC 433 / NRRL Y-366-8</strain>
    </source>
</reference>
<sequence>MTVAASNSSGTMRRYRLLGTLDRLFRASSIEIGNINYTLQAYCQCTSQDNNNSNGILKYDFKEIMRFEEQEGAYMMTESRHSSMGNKTSKFKIIMTKELLKELYEKPNRPVKLMIISEIETPADGILFIDNELKFSSRFVRQMNQQTEEHAYELNIEVSTSKLDNPKGLLHLTEFKIRIVFPYFFCCKMFGDVLLLEFGLRYGIFAKHREPIHPRGDDFTWSDVLRHHLNSFIYVLIMFALSIISSKYL</sequence>
<evidence type="ECO:0000313" key="1">
    <source>
        <dbReference type="EMBL" id="ODQ58208.1"/>
    </source>
</evidence>
<dbReference type="GeneID" id="30197569"/>